<dbReference type="EMBL" id="BARW01006135">
    <property type="protein sequence ID" value="GAI86555.1"/>
    <property type="molecule type" value="Genomic_DNA"/>
</dbReference>
<reference evidence="3" key="1">
    <citation type="journal article" date="2014" name="Front. Microbiol.">
        <title>High frequency of phylogenetically diverse reductive dehalogenase-homologous genes in deep subseafloor sedimentary metagenomes.</title>
        <authorList>
            <person name="Kawai M."/>
            <person name="Futagami T."/>
            <person name="Toyoda A."/>
            <person name="Takaki Y."/>
            <person name="Nishi S."/>
            <person name="Hori S."/>
            <person name="Arai W."/>
            <person name="Tsubouchi T."/>
            <person name="Morono Y."/>
            <person name="Uchiyama I."/>
            <person name="Ito T."/>
            <person name="Fujiyama A."/>
            <person name="Inagaki F."/>
            <person name="Takami H."/>
        </authorList>
    </citation>
    <scope>NUCLEOTIDE SEQUENCE</scope>
    <source>
        <strain evidence="3">Expedition CK06-06</strain>
    </source>
</reference>
<feature type="transmembrane region" description="Helical" evidence="1">
    <location>
        <begin position="158"/>
        <end position="179"/>
    </location>
</feature>
<feature type="transmembrane region" description="Helical" evidence="1">
    <location>
        <begin position="70"/>
        <end position="89"/>
    </location>
</feature>
<evidence type="ECO:0000259" key="2">
    <source>
        <dbReference type="PROSITE" id="PS50850"/>
    </source>
</evidence>
<dbReference type="GO" id="GO:0022857">
    <property type="term" value="F:transmembrane transporter activity"/>
    <property type="evidence" value="ECO:0007669"/>
    <property type="project" value="InterPro"/>
</dbReference>
<comment type="caution">
    <text evidence="3">The sequence shown here is derived from an EMBL/GenBank/DDBJ whole genome shotgun (WGS) entry which is preliminary data.</text>
</comment>
<dbReference type="AlphaFoldDB" id="X1TG52"/>
<feature type="transmembrane region" description="Helical" evidence="1">
    <location>
        <begin position="95"/>
        <end position="123"/>
    </location>
</feature>
<dbReference type="Gene3D" id="1.20.1250.20">
    <property type="entry name" value="MFS general substrate transporter like domains"/>
    <property type="match status" value="1"/>
</dbReference>
<dbReference type="PANTHER" id="PTHR11360:SF290">
    <property type="entry name" value="MONOCARBOXYLATE MFS PERMEASE"/>
    <property type="match status" value="1"/>
</dbReference>
<dbReference type="PANTHER" id="PTHR11360">
    <property type="entry name" value="MONOCARBOXYLATE TRANSPORTER"/>
    <property type="match status" value="1"/>
</dbReference>
<sequence length="187" mass="19629">MGTLAFWIIALTSMVYGASLTAALQNQVSILTEQGFTATNAVAAIGIVGIGSAVGKLIFGYLCDRINPKYAAAISYALTASSLIIMIQARSMAHLWLFAVIHGLGHGGWAPNLAMLAASYFGLKQYGTVLGAIHLLYMTGLAIGPMVAGFAYDQTGSYHLVLTVFAILCFGSIPLIAVIRKPKIGSD</sequence>
<feature type="transmembrane region" description="Helical" evidence="1">
    <location>
        <begin position="41"/>
        <end position="63"/>
    </location>
</feature>
<dbReference type="InterPro" id="IPR011701">
    <property type="entry name" value="MFS"/>
</dbReference>
<keyword evidence="1" id="KW-0812">Transmembrane</keyword>
<accession>X1TG52</accession>
<keyword evidence="1" id="KW-1133">Transmembrane helix</keyword>
<feature type="domain" description="Major facilitator superfamily (MFS) profile" evidence="2">
    <location>
        <begin position="1"/>
        <end position="187"/>
    </location>
</feature>
<dbReference type="InterPro" id="IPR050327">
    <property type="entry name" value="Proton-linked_MCT"/>
</dbReference>
<name>X1TG52_9ZZZZ</name>
<keyword evidence="1" id="KW-0472">Membrane</keyword>
<dbReference type="InterPro" id="IPR036259">
    <property type="entry name" value="MFS_trans_sf"/>
</dbReference>
<gene>
    <name evidence="3" type="ORF">S12H4_12863</name>
</gene>
<dbReference type="Pfam" id="PF07690">
    <property type="entry name" value="MFS_1"/>
    <property type="match status" value="1"/>
</dbReference>
<dbReference type="PROSITE" id="PS50850">
    <property type="entry name" value="MFS"/>
    <property type="match status" value="1"/>
</dbReference>
<dbReference type="SUPFAM" id="SSF103473">
    <property type="entry name" value="MFS general substrate transporter"/>
    <property type="match status" value="1"/>
</dbReference>
<evidence type="ECO:0000256" key="1">
    <source>
        <dbReference type="SAM" id="Phobius"/>
    </source>
</evidence>
<dbReference type="InterPro" id="IPR020846">
    <property type="entry name" value="MFS_dom"/>
</dbReference>
<proteinExistence type="predicted"/>
<evidence type="ECO:0000313" key="3">
    <source>
        <dbReference type="EMBL" id="GAI86555.1"/>
    </source>
</evidence>
<organism evidence="3">
    <name type="scientific">marine sediment metagenome</name>
    <dbReference type="NCBI Taxonomy" id="412755"/>
    <lineage>
        <taxon>unclassified sequences</taxon>
        <taxon>metagenomes</taxon>
        <taxon>ecological metagenomes</taxon>
    </lineage>
</organism>
<protein>
    <recommendedName>
        <fullName evidence="2">Major facilitator superfamily (MFS) profile domain-containing protein</fullName>
    </recommendedName>
</protein>
<feature type="transmembrane region" description="Helical" evidence="1">
    <location>
        <begin position="135"/>
        <end position="152"/>
    </location>
</feature>